<keyword evidence="2" id="KW-1185">Reference proteome</keyword>
<feature type="non-terminal residue" evidence="1">
    <location>
        <position position="1"/>
    </location>
</feature>
<comment type="caution">
    <text evidence="1">The sequence shown here is derived from an EMBL/GenBank/DDBJ whole genome shotgun (WGS) entry which is preliminary data.</text>
</comment>
<evidence type="ECO:0000313" key="1">
    <source>
        <dbReference type="EMBL" id="GKT36427.1"/>
    </source>
</evidence>
<name>A0ABQ5KVE4_9EUKA</name>
<gene>
    <name evidence="1" type="ORF">ADUPG1_009396</name>
</gene>
<dbReference type="Proteomes" id="UP001057375">
    <property type="component" value="Unassembled WGS sequence"/>
</dbReference>
<proteinExistence type="predicted"/>
<sequence length="304" mass="32366">LSVSHGTGHPPACPGEVVNVKIAEGETIIPLLENISLSSSDFFSSADNLSPSSSTLALSASGSESAIFVNVNVVPVFEAMVPHSSPSQSSVPAPLDSKSLPHSIAIHGSFSVHSGCVWVSDCCGINMETRGNEEESMYIQSIITGGAIKVIVQRGKIELLGSDVVFMKRLSMSLVLYAKEGGFDTSIVKRFDHKKLVEFTYHCCCDVLPTILSCARRISAGKGIAIVCAHGGVSLADIPEGMRVRDGDIGSRKLLILLITIICLAAECSVDISVVVHAVQLLARETTLESGRKLMKRILFSKKK</sequence>
<organism evidence="1 2">
    <name type="scientific">Aduncisulcus paluster</name>
    <dbReference type="NCBI Taxonomy" id="2918883"/>
    <lineage>
        <taxon>Eukaryota</taxon>
        <taxon>Metamonada</taxon>
        <taxon>Carpediemonas-like organisms</taxon>
        <taxon>Aduncisulcus</taxon>
    </lineage>
</organism>
<accession>A0ABQ5KVE4</accession>
<dbReference type="EMBL" id="BQXS01011222">
    <property type="protein sequence ID" value="GKT36427.1"/>
    <property type="molecule type" value="Genomic_DNA"/>
</dbReference>
<protein>
    <submittedName>
        <fullName evidence="1">Uncharacterized protein</fullName>
    </submittedName>
</protein>
<reference evidence="1" key="1">
    <citation type="submission" date="2022-03" db="EMBL/GenBank/DDBJ databases">
        <title>Draft genome sequence of Aduncisulcus paluster, a free-living microaerophilic Fornicata.</title>
        <authorList>
            <person name="Yuyama I."/>
            <person name="Kume K."/>
            <person name="Tamura T."/>
            <person name="Inagaki Y."/>
            <person name="Hashimoto T."/>
        </authorList>
    </citation>
    <scope>NUCLEOTIDE SEQUENCE</scope>
    <source>
        <strain evidence="1">NY0171</strain>
    </source>
</reference>
<evidence type="ECO:0000313" key="2">
    <source>
        <dbReference type="Proteomes" id="UP001057375"/>
    </source>
</evidence>